<dbReference type="PRINTS" id="PR01885">
    <property type="entry name" value="MACROMOMYCIN"/>
</dbReference>
<keyword evidence="5" id="KW-1015">Disulfide bond</keyword>
<organism evidence="7 8">
    <name type="scientific">Streptomyces flaveolus</name>
    <dbReference type="NCBI Taxonomy" id="67297"/>
    <lineage>
        <taxon>Bacteria</taxon>
        <taxon>Bacillati</taxon>
        <taxon>Actinomycetota</taxon>
        <taxon>Actinomycetes</taxon>
        <taxon>Kitasatosporales</taxon>
        <taxon>Streptomycetaceae</taxon>
        <taxon>Streptomyces</taxon>
    </lineage>
</organism>
<name>A0ABV1VQG7_9ACTN</name>
<gene>
    <name evidence="7" type="ORF">ABT322_34435</name>
</gene>
<dbReference type="SUPFAM" id="SSF49319">
    <property type="entry name" value="Actinoxanthin-like"/>
    <property type="match status" value="1"/>
</dbReference>
<evidence type="ECO:0000256" key="4">
    <source>
        <dbReference type="ARBA" id="ARBA00023125"/>
    </source>
</evidence>
<evidence type="ECO:0000256" key="5">
    <source>
        <dbReference type="ARBA" id="ARBA00023157"/>
    </source>
</evidence>
<dbReference type="Pfam" id="PF00960">
    <property type="entry name" value="Neocarzinostat"/>
    <property type="match status" value="1"/>
</dbReference>
<accession>A0ABV1VQG7</accession>
<evidence type="ECO:0000256" key="2">
    <source>
        <dbReference type="ARBA" id="ARBA00022529"/>
    </source>
</evidence>
<evidence type="ECO:0000256" key="1">
    <source>
        <dbReference type="ARBA" id="ARBA00010648"/>
    </source>
</evidence>
<proteinExistence type="inferred from homology"/>
<reference evidence="7 8" key="1">
    <citation type="submission" date="2024-06" db="EMBL/GenBank/DDBJ databases">
        <title>The Natural Products Discovery Center: Release of the First 8490 Sequenced Strains for Exploring Actinobacteria Biosynthetic Diversity.</title>
        <authorList>
            <person name="Kalkreuter E."/>
            <person name="Kautsar S.A."/>
            <person name="Yang D."/>
            <person name="Bader C.D."/>
            <person name="Teijaro C.N."/>
            <person name="Fluegel L."/>
            <person name="Davis C.M."/>
            <person name="Simpson J.R."/>
            <person name="Lauterbach L."/>
            <person name="Steele A.D."/>
            <person name="Gui C."/>
            <person name="Meng S."/>
            <person name="Li G."/>
            <person name="Viehrig K."/>
            <person name="Ye F."/>
            <person name="Su P."/>
            <person name="Kiefer A.F."/>
            <person name="Nichols A."/>
            <person name="Cepeda A.J."/>
            <person name="Yan W."/>
            <person name="Fan B."/>
            <person name="Jiang Y."/>
            <person name="Adhikari A."/>
            <person name="Zheng C.-J."/>
            <person name="Schuster L."/>
            <person name="Cowan T.M."/>
            <person name="Smanski M.J."/>
            <person name="Chevrette M.G."/>
            <person name="De Carvalho L.P.S."/>
            <person name="Shen B."/>
        </authorList>
    </citation>
    <scope>NUCLEOTIDE SEQUENCE [LARGE SCALE GENOMIC DNA]</scope>
    <source>
        <strain evidence="7 8">NPDC000632</strain>
    </source>
</reference>
<dbReference type="InterPro" id="IPR027273">
    <property type="entry name" value="Neocarzinostatin-like"/>
</dbReference>
<dbReference type="RefSeq" id="WP_350725501.1">
    <property type="nucleotide sequence ID" value="NZ_JBEPCO010000071.1"/>
</dbReference>
<protein>
    <submittedName>
        <fullName evidence="7">Enediyne antibiotic chromoprotein</fullName>
    </submittedName>
</protein>
<dbReference type="Gene3D" id="2.60.40.230">
    <property type="entry name" value="Neocarzinostatin-like"/>
    <property type="match status" value="1"/>
</dbReference>
<evidence type="ECO:0000313" key="7">
    <source>
        <dbReference type="EMBL" id="MER6908740.1"/>
    </source>
</evidence>
<feature type="chain" id="PRO_5047340010" evidence="6">
    <location>
        <begin position="35"/>
        <end position="147"/>
    </location>
</feature>
<evidence type="ECO:0000313" key="8">
    <source>
        <dbReference type="Proteomes" id="UP001490330"/>
    </source>
</evidence>
<keyword evidence="2" id="KW-0929">Antimicrobial</keyword>
<comment type="caution">
    <text evidence="7">The sequence shown here is derived from an EMBL/GenBank/DDBJ whole genome shotgun (WGS) entry which is preliminary data.</text>
</comment>
<keyword evidence="6" id="KW-0732">Signal</keyword>
<evidence type="ECO:0000256" key="3">
    <source>
        <dbReference type="ARBA" id="ARBA00023022"/>
    </source>
</evidence>
<dbReference type="Proteomes" id="UP001490330">
    <property type="component" value="Unassembled WGS sequence"/>
</dbReference>
<feature type="signal peptide" evidence="6">
    <location>
        <begin position="1"/>
        <end position="34"/>
    </location>
</feature>
<keyword evidence="8" id="KW-1185">Reference proteome</keyword>
<dbReference type="NCBIfam" id="NF040680">
    <property type="entry name" value="chromo_anti"/>
    <property type="match status" value="1"/>
</dbReference>
<sequence length="147" mass="14455">MVPISIIRNRVAKVAVGSAAVLGLAVGFQTPAVAAAPTATVTPSSGLSDGTVVKVAGAGLQAGTAYDVGQCAWVDTGVLACNPADFSSVTADANGSASTSLTVRRSFEGFLFDGTRWGTVDCTTAACQVGLSDAAGNGPEGVAISFN</sequence>
<evidence type="ECO:0000256" key="6">
    <source>
        <dbReference type="SAM" id="SignalP"/>
    </source>
</evidence>
<dbReference type="InterPro" id="IPR002186">
    <property type="entry name" value="Neocarzinostatin_fam"/>
</dbReference>
<comment type="similarity">
    <text evidence="1">Belongs to the neocarzinostatin family.</text>
</comment>
<dbReference type="EMBL" id="JBEPCV010000050">
    <property type="protein sequence ID" value="MER6908740.1"/>
    <property type="molecule type" value="Genomic_DNA"/>
</dbReference>
<keyword evidence="4" id="KW-0238">DNA-binding</keyword>
<keyword evidence="3" id="KW-0044">Antibiotic</keyword>